<keyword evidence="4" id="KW-0446">Lipid-binding</keyword>
<dbReference type="SMART" id="SM00233">
    <property type="entry name" value="PH"/>
    <property type="match status" value="1"/>
</dbReference>
<gene>
    <name evidence="7" type="ORF">Golob_026639</name>
</gene>
<sequence length="316" mass="35625">MNPLCCIAPVSIDRDRANPVVTKSGPQCQLSIEPSVRTVNYSKPSFSSQVSSVNADTDRSSPSVMNHTSMAIFDEPIIGEVNAVHGVAGILYKWVNYGKGWRSRWFVLEDGVLSYYKIHGPDKILTSPSREKSVRVIGEDSVRYMRKANWSSNRVNSVTTQCKPFGEIHLKVSSIRASKSDDKRLTIFTGTKTLHLRCVSREDRTAWIEALLAAKDLFPRVLSSNDFQPSEDVVISTDKLRSRLLQEGIGEVVIKDCESIMLLELSEMQNQLKALQRKHIKLLDTLRQLETEKLELETTVVDETKERKSYCGRFSG</sequence>
<keyword evidence="2" id="KW-0813">Transport</keyword>
<dbReference type="PANTHER" id="PTHR10972:SF67">
    <property type="entry name" value="OXYSTEROL-BINDING PROTEIN-RELATED PROTEIN 1D"/>
    <property type="match status" value="1"/>
</dbReference>
<dbReference type="InterPro" id="IPR000648">
    <property type="entry name" value="Oxysterol-bd"/>
</dbReference>
<keyword evidence="5" id="KW-0175">Coiled coil</keyword>
<dbReference type="EMBL" id="JABEZX010000005">
    <property type="protein sequence ID" value="MBA0556550.1"/>
    <property type="molecule type" value="Genomic_DNA"/>
</dbReference>
<dbReference type="GO" id="GO:0016020">
    <property type="term" value="C:membrane"/>
    <property type="evidence" value="ECO:0007669"/>
    <property type="project" value="TreeGrafter"/>
</dbReference>
<dbReference type="InterPro" id="IPR001849">
    <property type="entry name" value="PH_domain"/>
</dbReference>
<feature type="coiled-coil region" evidence="5">
    <location>
        <begin position="258"/>
        <end position="306"/>
    </location>
</feature>
<dbReference type="SUPFAM" id="SSF50729">
    <property type="entry name" value="PH domain-like"/>
    <property type="match status" value="1"/>
</dbReference>
<evidence type="ECO:0000256" key="1">
    <source>
        <dbReference type="ARBA" id="ARBA00003361"/>
    </source>
</evidence>
<protein>
    <recommendedName>
        <fullName evidence="6">PH domain-containing protein</fullName>
    </recommendedName>
</protein>
<evidence type="ECO:0000256" key="4">
    <source>
        <dbReference type="ARBA" id="ARBA00023121"/>
    </source>
</evidence>
<dbReference type="CDD" id="cd13294">
    <property type="entry name" value="PH_ORP_plant"/>
    <property type="match status" value="1"/>
</dbReference>
<dbReference type="GO" id="GO:0006869">
    <property type="term" value="P:lipid transport"/>
    <property type="evidence" value="ECO:0007669"/>
    <property type="project" value="UniProtKB-KW"/>
</dbReference>
<evidence type="ECO:0000256" key="3">
    <source>
        <dbReference type="ARBA" id="ARBA00023055"/>
    </source>
</evidence>
<dbReference type="GO" id="GO:0005829">
    <property type="term" value="C:cytosol"/>
    <property type="evidence" value="ECO:0007669"/>
    <property type="project" value="TreeGrafter"/>
</dbReference>
<dbReference type="AlphaFoldDB" id="A0A7J8LW25"/>
<dbReference type="PANTHER" id="PTHR10972">
    <property type="entry name" value="OXYSTEROL-BINDING PROTEIN-RELATED"/>
    <property type="match status" value="1"/>
</dbReference>
<dbReference type="Pfam" id="PF15413">
    <property type="entry name" value="PH_11"/>
    <property type="match status" value="1"/>
</dbReference>
<accession>A0A7J8LW25</accession>
<comment type="caution">
    <text evidence="7">The sequence shown here is derived from an EMBL/GenBank/DDBJ whole genome shotgun (WGS) entry which is preliminary data.</text>
</comment>
<dbReference type="Gene3D" id="2.30.29.30">
    <property type="entry name" value="Pleckstrin-homology domain (PH domain)/Phosphotyrosine-binding domain (PTB)"/>
    <property type="match status" value="1"/>
</dbReference>
<evidence type="ECO:0000256" key="5">
    <source>
        <dbReference type="SAM" id="Coils"/>
    </source>
</evidence>
<evidence type="ECO:0000256" key="2">
    <source>
        <dbReference type="ARBA" id="ARBA00022448"/>
    </source>
</evidence>
<dbReference type="Proteomes" id="UP000593572">
    <property type="component" value="Unassembled WGS sequence"/>
</dbReference>
<comment type="function">
    <text evidence="1">May be involved in the transport of sterols.</text>
</comment>
<proteinExistence type="predicted"/>
<organism evidence="7 8">
    <name type="scientific">Gossypium lobatum</name>
    <dbReference type="NCBI Taxonomy" id="34289"/>
    <lineage>
        <taxon>Eukaryota</taxon>
        <taxon>Viridiplantae</taxon>
        <taxon>Streptophyta</taxon>
        <taxon>Embryophyta</taxon>
        <taxon>Tracheophyta</taxon>
        <taxon>Spermatophyta</taxon>
        <taxon>Magnoliopsida</taxon>
        <taxon>eudicotyledons</taxon>
        <taxon>Gunneridae</taxon>
        <taxon>Pentapetalae</taxon>
        <taxon>rosids</taxon>
        <taxon>malvids</taxon>
        <taxon>Malvales</taxon>
        <taxon>Malvaceae</taxon>
        <taxon>Malvoideae</taxon>
        <taxon>Gossypium</taxon>
    </lineage>
</organism>
<keyword evidence="3" id="KW-0445">Lipid transport</keyword>
<evidence type="ECO:0000259" key="6">
    <source>
        <dbReference type="PROSITE" id="PS50003"/>
    </source>
</evidence>
<dbReference type="GO" id="GO:0032934">
    <property type="term" value="F:sterol binding"/>
    <property type="evidence" value="ECO:0007669"/>
    <property type="project" value="TreeGrafter"/>
</dbReference>
<evidence type="ECO:0000313" key="8">
    <source>
        <dbReference type="Proteomes" id="UP000593572"/>
    </source>
</evidence>
<evidence type="ECO:0000313" key="7">
    <source>
        <dbReference type="EMBL" id="MBA0556550.1"/>
    </source>
</evidence>
<dbReference type="PROSITE" id="PS50003">
    <property type="entry name" value="PH_DOMAIN"/>
    <property type="match status" value="1"/>
</dbReference>
<name>A0A7J8LW25_9ROSI</name>
<dbReference type="InterPro" id="IPR011993">
    <property type="entry name" value="PH-like_dom_sf"/>
</dbReference>
<feature type="domain" description="PH" evidence="6">
    <location>
        <begin position="84"/>
        <end position="216"/>
    </location>
</feature>
<keyword evidence="8" id="KW-1185">Reference proteome</keyword>
<reference evidence="7 8" key="1">
    <citation type="journal article" date="2019" name="Genome Biol. Evol.">
        <title>Insights into the evolution of the New World diploid cottons (Gossypium, subgenus Houzingenia) based on genome sequencing.</title>
        <authorList>
            <person name="Grover C.E."/>
            <person name="Arick M.A. 2nd"/>
            <person name="Thrash A."/>
            <person name="Conover J.L."/>
            <person name="Sanders W.S."/>
            <person name="Peterson D.G."/>
            <person name="Frelichowski J.E."/>
            <person name="Scheffler J.A."/>
            <person name="Scheffler B.E."/>
            <person name="Wendel J.F."/>
        </authorList>
    </citation>
    <scope>NUCLEOTIDE SEQUENCE [LARGE SCALE GENOMIC DNA]</scope>
    <source>
        <strain evidence="7">157</strain>
        <tissue evidence="7">Leaf</tissue>
    </source>
</reference>